<dbReference type="InterPro" id="IPR038389">
    <property type="entry name" value="PSMG2_sf"/>
</dbReference>
<reference evidence="2 3" key="1">
    <citation type="submission" date="2020-07" db="EMBL/GenBank/DDBJ databases">
        <title>Sequencing the genomes of 1000 actinobacteria strains.</title>
        <authorList>
            <person name="Klenk H.-P."/>
        </authorList>
    </citation>
    <scope>NUCLEOTIDE SEQUENCE [LARGE SCALE GENOMIC DNA]</scope>
    <source>
        <strain evidence="2 3">DSM 23737</strain>
    </source>
</reference>
<name>A0A7W3JSH2_9MICO</name>
<keyword evidence="3" id="KW-1185">Reference proteome</keyword>
<comment type="caution">
    <text evidence="2">The sequence shown here is derived from an EMBL/GenBank/DDBJ whole genome shotgun (WGS) entry which is preliminary data.</text>
</comment>
<dbReference type="EMBL" id="JACGWU010000001">
    <property type="protein sequence ID" value="MBA8828429.1"/>
    <property type="molecule type" value="Genomic_DNA"/>
</dbReference>
<feature type="region of interest" description="Disordered" evidence="1">
    <location>
        <begin position="290"/>
        <end position="316"/>
    </location>
</feature>
<evidence type="ECO:0000256" key="1">
    <source>
        <dbReference type="SAM" id="MobiDB-lite"/>
    </source>
</evidence>
<evidence type="ECO:0008006" key="4">
    <source>
        <dbReference type="Google" id="ProtNLM"/>
    </source>
</evidence>
<dbReference type="RefSeq" id="WP_182483840.1">
    <property type="nucleotide sequence ID" value="NZ_JACGWU010000001.1"/>
</dbReference>
<evidence type="ECO:0000313" key="3">
    <source>
        <dbReference type="Proteomes" id="UP000524237"/>
    </source>
</evidence>
<dbReference type="Pfam" id="PF09754">
    <property type="entry name" value="PAC2"/>
    <property type="match status" value="1"/>
</dbReference>
<protein>
    <recommendedName>
        <fullName evidence="4">PAC2 family protein</fullName>
    </recommendedName>
</protein>
<dbReference type="InterPro" id="IPR019151">
    <property type="entry name" value="Proteasome_assmbl_chaperone_2"/>
</dbReference>
<dbReference type="PIRSF" id="PIRSF028754">
    <property type="entry name" value="UCP028754"/>
    <property type="match status" value="1"/>
</dbReference>
<dbReference type="InterPro" id="IPR008492">
    <property type="entry name" value="Rv2714-like"/>
</dbReference>
<evidence type="ECO:0000313" key="2">
    <source>
        <dbReference type="EMBL" id="MBA8828429.1"/>
    </source>
</evidence>
<dbReference type="SUPFAM" id="SSF159659">
    <property type="entry name" value="Cgl1923-like"/>
    <property type="match status" value="1"/>
</dbReference>
<dbReference type="Proteomes" id="UP000524237">
    <property type="component" value="Unassembled WGS sequence"/>
</dbReference>
<dbReference type="Gene3D" id="3.40.50.10900">
    <property type="entry name" value="PAC-like subunit"/>
    <property type="match status" value="1"/>
</dbReference>
<proteinExistence type="predicted"/>
<gene>
    <name evidence="2" type="ORF">FB555_000500</name>
</gene>
<sequence length="316" mass="34315">MSEKDKVFRGRLLVVAFEGWNDAGDAASSAVRTLQEQLEVIELISVDSETYYDFQFNRPTIGFDDEGNRTLAWPTSTLYAPLVPGQSLPEPVEEPMLNVTGTNTANIYLLQGVEPSRNWQTFVTEIMDVALAADISGMVFLGAMLADVPHSRPVPTFVSSDNAQVRSQLEVERSTYEGPVGILSVLAIAAESAGIPTVSVWASVPHYVHHGPCPKATLALIDKLEEIIDVVIPRGTLVEDTAEWQKNIDKLAQDDEDMTAYITQLEQARDVVDSPEATGESIAQEFERFLRSEDKPDANGPAGFGGPTGPTGPPKA</sequence>
<dbReference type="AlphaFoldDB" id="A0A7W3JSH2"/>
<organism evidence="2 3">
    <name type="scientific">Alpinimonas psychrophila</name>
    <dbReference type="NCBI Taxonomy" id="748908"/>
    <lineage>
        <taxon>Bacteria</taxon>
        <taxon>Bacillati</taxon>
        <taxon>Actinomycetota</taxon>
        <taxon>Actinomycetes</taxon>
        <taxon>Micrococcales</taxon>
        <taxon>Microbacteriaceae</taxon>
        <taxon>Alpinimonas</taxon>
    </lineage>
</organism>
<accession>A0A7W3JSH2</accession>